<sequence length="653" mass="72454">MCSYSPSSEPLLPVREPTELQEFLESFYSEIDVSSGDVEYVEANGAALVDADSNELKAIGRVFGKKQPIKVGCVKSNMGSSEPASGVCGLTKVLTDTVKFNGGFAALNSFSFGGANVHVLLKGHFKEKDDARYKSSIPYLVLISGRHNDSMESLMETFTKKPVDPEQIGLLHSIHQYDITGHMSRAYSILDTNADNETVCLSQSIEYCPGTTRPLWFVYSGMGSQWATMGADLMRIPTFAAAIQKCHKVLDPRGIDIIRILTNPDKTIYDNILHSFVGIAAVQIGLTDILTEMGIVPDYIIGHSVGELGCAYADGCFTAEEMILSAYSRGLVSVQTNFIRGSMAAVGLGYKAILPLCPPGIEVACHNSSESATISGPSDIMTEFVAKLTAQGIFAKEVPCSNIAYHSRYIAEAGPGLLKYLSDVIKTPKLRSKKWVSTSNAVLFEETSKLIPTNALVIEIAPHGLLQAILKRSLSECLHVPLTRRRTSDPVTFLLEAVGKLYQAGLNPKVDILYPKIEYPVSTGTPFLSQYVRWEHSEDWAQAKHYNKDRRTTKIRDFVMSIHDDDYSYLKGHVRHGNCVFPEAAFLQLIWENLAMYQGVNYRDMSVVFRDVHFHREVIIKSDVPLRLRITINKGSNRFEVIFENTLRYNKIE</sequence>
<dbReference type="SUPFAM" id="SSF53901">
    <property type="entry name" value="Thiolase-like"/>
    <property type="match status" value="1"/>
</dbReference>
<dbReference type="Gene3D" id="3.30.70.3290">
    <property type="match status" value="1"/>
</dbReference>
<dbReference type="Gene3D" id="3.40.47.10">
    <property type="match status" value="1"/>
</dbReference>
<dbReference type="Pfam" id="PF00698">
    <property type="entry name" value="Acyl_transf_1"/>
    <property type="match status" value="1"/>
</dbReference>
<gene>
    <name evidence="3" type="ORF">OBRU01_05240</name>
</gene>
<dbReference type="InterPro" id="IPR032821">
    <property type="entry name" value="PKS_assoc"/>
</dbReference>
<dbReference type="Gene3D" id="3.10.129.110">
    <property type="entry name" value="Polyketide synthase dehydratase"/>
    <property type="match status" value="1"/>
</dbReference>
<reference evidence="3 4" key="1">
    <citation type="journal article" date="2015" name="Genome Biol. Evol.">
        <title>The genome of winter moth (Operophtera brumata) provides a genomic perspective on sexual dimorphism and phenology.</title>
        <authorList>
            <person name="Derks M.F."/>
            <person name="Smit S."/>
            <person name="Salis L."/>
            <person name="Schijlen E."/>
            <person name="Bossers A."/>
            <person name="Mateman C."/>
            <person name="Pijl A.S."/>
            <person name="de Ridder D."/>
            <person name="Groenen M.A."/>
            <person name="Visser M.E."/>
            <person name="Megens H.J."/>
        </authorList>
    </citation>
    <scope>NUCLEOTIDE SEQUENCE [LARGE SCALE GENOMIC DNA]</scope>
    <source>
        <strain evidence="3">WM2013NL</strain>
        <tissue evidence="3">Head and thorax</tissue>
    </source>
</reference>
<dbReference type="InterPro" id="IPR016035">
    <property type="entry name" value="Acyl_Trfase/lysoPLipase"/>
</dbReference>
<proteinExistence type="predicted"/>
<dbReference type="InterPro" id="IPR001227">
    <property type="entry name" value="Ac_transferase_dom_sf"/>
</dbReference>
<accession>A0A0L7LMW6</accession>
<dbReference type="GO" id="GO:0006633">
    <property type="term" value="P:fatty acid biosynthetic process"/>
    <property type="evidence" value="ECO:0007669"/>
    <property type="project" value="UniProtKB-UniPathway"/>
</dbReference>
<comment type="caution">
    <text evidence="1">Lacks conserved residue(s) required for the propagation of feature annotation.</text>
</comment>
<dbReference type="Pfam" id="PF16197">
    <property type="entry name" value="KAsynt_C_assoc"/>
    <property type="match status" value="1"/>
</dbReference>
<dbReference type="GO" id="GO:0016491">
    <property type="term" value="F:oxidoreductase activity"/>
    <property type="evidence" value="ECO:0007669"/>
    <property type="project" value="UniProtKB-KW"/>
</dbReference>
<evidence type="ECO:0000259" key="2">
    <source>
        <dbReference type="PROSITE" id="PS52019"/>
    </source>
</evidence>
<dbReference type="Gene3D" id="3.40.366.10">
    <property type="entry name" value="Malonyl-Coenzyme A Acyl Carrier Protein, domain 2"/>
    <property type="match status" value="1"/>
</dbReference>
<dbReference type="InterPro" id="IPR016036">
    <property type="entry name" value="Malonyl_transacylase_ACP-bd"/>
</dbReference>
<keyword evidence="4" id="KW-1185">Reference proteome</keyword>
<dbReference type="SUPFAM" id="SSF52151">
    <property type="entry name" value="FabD/lysophospholipase-like"/>
    <property type="match status" value="1"/>
</dbReference>
<dbReference type="PROSITE" id="PS52019">
    <property type="entry name" value="PKS_MFAS_DH"/>
    <property type="match status" value="1"/>
</dbReference>
<name>A0A0L7LMW6_OPEBR</name>
<dbReference type="GO" id="GO:0004312">
    <property type="term" value="F:fatty acid synthase activity"/>
    <property type="evidence" value="ECO:0007669"/>
    <property type="project" value="TreeGrafter"/>
</dbReference>
<evidence type="ECO:0000313" key="4">
    <source>
        <dbReference type="Proteomes" id="UP000037510"/>
    </source>
</evidence>
<dbReference type="SMART" id="SM00827">
    <property type="entry name" value="PKS_AT"/>
    <property type="match status" value="1"/>
</dbReference>
<dbReference type="InterPro" id="IPR014043">
    <property type="entry name" value="Acyl_transferase_dom"/>
</dbReference>
<dbReference type="InterPro" id="IPR050091">
    <property type="entry name" value="PKS_NRPS_Biosynth_Enz"/>
</dbReference>
<comment type="caution">
    <text evidence="3">The sequence shown here is derived from an EMBL/GenBank/DDBJ whole genome shotgun (WGS) entry which is preliminary data.</text>
</comment>
<evidence type="ECO:0000256" key="1">
    <source>
        <dbReference type="PROSITE-ProRule" id="PRU01363"/>
    </source>
</evidence>
<dbReference type="PANTHER" id="PTHR43775:SF23">
    <property type="entry name" value="FATTY ACID SYNTHASE 3"/>
    <property type="match status" value="1"/>
</dbReference>
<dbReference type="InterPro" id="IPR049900">
    <property type="entry name" value="PKS_mFAS_DH"/>
</dbReference>
<dbReference type="UniPathway" id="UPA00094"/>
<dbReference type="SUPFAM" id="SSF55048">
    <property type="entry name" value="Probable ACP-binding domain of malonyl-CoA ACP transacylase"/>
    <property type="match status" value="1"/>
</dbReference>
<dbReference type="EMBL" id="JTDY01000529">
    <property type="protein sequence ID" value="KOB76787.1"/>
    <property type="molecule type" value="Genomic_DNA"/>
</dbReference>
<evidence type="ECO:0000313" key="3">
    <source>
        <dbReference type="EMBL" id="KOB76787.1"/>
    </source>
</evidence>
<dbReference type="InterPro" id="IPR016039">
    <property type="entry name" value="Thiolase-like"/>
</dbReference>
<dbReference type="PANTHER" id="PTHR43775">
    <property type="entry name" value="FATTY ACID SYNTHASE"/>
    <property type="match status" value="1"/>
</dbReference>
<dbReference type="STRING" id="104452.A0A0L7LMW6"/>
<dbReference type="InterPro" id="IPR042104">
    <property type="entry name" value="PKS_dehydratase_sf"/>
</dbReference>
<dbReference type="AlphaFoldDB" id="A0A0L7LMW6"/>
<dbReference type="Proteomes" id="UP000037510">
    <property type="component" value="Unassembled WGS sequence"/>
</dbReference>
<protein>
    <recommendedName>
        <fullName evidence="2">PKS/mFAS DH domain-containing protein</fullName>
    </recommendedName>
</protein>
<organism evidence="3 4">
    <name type="scientific">Operophtera brumata</name>
    <name type="common">Winter moth</name>
    <name type="synonym">Phalaena brumata</name>
    <dbReference type="NCBI Taxonomy" id="104452"/>
    <lineage>
        <taxon>Eukaryota</taxon>
        <taxon>Metazoa</taxon>
        <taxon>Ecdysozoa</taxon>
        <taxon>Arthropoda</taxon>
        <taxon>Hexapoda</taxon>
        <taxon>Insecta</taxon>
        <taxon>Pterygota</taxon>
        <taxon>Neoptera</taxon>
        <taxon>Endopterygota</taxon>
        <taxon>Lepidoptera</taxon>
        <taxon>Glossata</taxon>
        <taxon>Ditrysia</taxon>
        <taxon>Geometroidea</taxon>
        <taxon>Geometridae</taxon>
        <taxon>Larentiinae</taxon>
        <taxon>Operophtera</taxon>
    </lineage>
</organism>
<feature type="domain" description="PKS/mFAS DH" evidence="2">
    <location>
        <begin position="536"/>
        <end position="653"/>
    </location>
</feature>